<proteinExistence type="predicted"/>
<reference evidence="1" key="3">
    <citation type="submission" date="2025-09" db="UniProtKB">
        <authorList>
            <consortium name="Ensembl"/>
        </authorList>
    </citation>
    <scope>IDENTIFICATION</scope>
</reference>
<protein>
    <submittedName>
        <fullName evidence="1">Uncharacterized protein</fullName>
    </submittedName>
</protein>
<keyword evidence="2" id="KW-1185">Reference proteome</keyword>
<organism evidence="1 2">
    <name type="scientific">Rhinopithecus bieti</name>
    <name type="common">Black snub-nosed monkey</name>
    <name type="synonym">Pygathrix bieti</name>
    <dbReference type="NCBI Taxonomy" id="61621"/>
    <lineage>
        <taxon>Eukaryota</taxon>
        <taxon>Metazoa</taxon>
        <taxon>Chordata</taxon>
        <taxon>Craniata</taxon>
        <taxon>Vertebrata</taxon>
        <taxon>Euteleostomi</taxon>
        <taxon>Mammalia</taxon>
        <taxon>Eutheria</taxon>
        <taxon>Euarchontoglires</taxon>
        <taxon>Primates</taxon>
        <taxon>Haplorrhini</taxon>
        <taxon>Catarrhini</taxon>
        <taxon>Cercopithecidae</taxon>
        <taxon>Colobinae</taxon>
        <taxon>Rhinopithecus</taxon>
    </lineage>
</organism>
<reference evidence="1" key="2">
    <citation type="submission" date="2025-08" db="UniProtKB">
        <authorList>
            <consortium name="Ensembl"/>
        </authorList>
    </citation>
    <scope>IDENTIFICATION</scope>
</reference>
<dbReference type="OMA" id="HGFGVCY"/>
<reference evidence="1 2" key="1">
    <citation type="submission" date="2016-06" db="EMBL/GenBank/DDBJ databases">
        <title>Genome of Rhinopithecus bieti.</title>
        <authorList>
            <person name="Wu"/>
            <person name="C.-I. and Zhang"/>
            <person name="Y."/>
        </authorList>
    </citation>
    <scope>NUCLEOTIDE SEQUENCE</scope>
</reference>
<evidence type="ECO:0000313" key="1">
    <source>
        <dbReference type="Ensembl" id="ENSRBIP00000012577.1"/>
    </source>
</evidence>
<dbReference type="AlphaFoldDB" id="A0A2K6KMR8"/>
<evidence type="ECO:0000313" key="2">
    <source>
        <dbReference type="Proteomes" id="UP000233180"/>
    </source>
</evidence>
<accession>A0A2K6KMR8</accession>
<name>A0A2K6KMR8_RHIBE</name>
<dbReference type="Ensembl" id="ENSRBIT00000036301.1">
    <property type="protein sequence ID" value="ENSRBIP00000012577.1"/>
    <property type="gene ID" value="ENSRBIG00000030259.1"/>
</dbReference>
<sequence length="64" mass="7163">SKLSQGLGAWLHGFGVCYEGCCILGREIKWREGAVRSVGHQSCLLHYLLAMILLGDNSALWRCW</sequence>
<dbReference type="Proteomes" id="UP000233180">
    <property type="component" value="Unassembled WGS sequence"/>
</dbReference>
<dbReference type="GeneTree" id="ENSGT00910000148231"/>